<organism evidence="2 3">
    <name type="scientific">Funiculus sociatus GB2-A5</name>
    <dbReference type="NCBI Taxonomy" id="2933946"/>
    <lineage>
        <taxon>Bacteria</taxon>
        <taxon>Bacillati</taxon>
        <taxon>Cyanobacteriota</taxon>
        <taxon>Cyanophyceae</taxon>
        <taxon>Coleofasciculales</taxon>
        <taxon>Coleofasciculaceae</taxon>
        <taxon>Funiculus</taxon>
    </lineage>
</organism>
<keyword evidence="3" id="KW-1185">Reference proteome</keyword>
<feature type="region of interest" description="Disordered" evidence="1">
    <location>
        <begin position="129"/>
        <end position="168"/>
    </location>
</feature>
<accession>A0ABV0JMQ6</accession>
<comment type="caution">
    <text evidence="2">The sequence shown here is derived from an EMBL/GenBank/DDBJ whole genome shotgun (WGS) entry which is preliminary data.</text>
</comment>
<dbReference type="RefSeq" id="WP_190421005.1">
    <property type="nucleotide sequence ID" value="NZ_JAMPKK010000012.1"/>
</dbReference>
<evidence type="ECO:0000313" key="3">
    <source>
        <dbReference type="Proteomes" id="UP001442494"/>
    </source>
</evidence>
<evidence type="ECO:0000313" key="2">
    <source>
        <dbReference type="EMBL" id="MEP0864324.1"/>
    </source>
</evidence>
<feature type="compositionally biased region" description="Polar residues" evidence="1">
    <location>
        <begin position="1"/>
        <end position="10"/>
    </location>
</feature>
<feature type="region of interest" description="Disordered" evidence="1">
    <location>
        <begin position="1"/>
        <end position="20"/>
    </location>
</feature>
<protein>
    <submittedName>
        <fullName evidence="2">Uncharacterized protein</fullName>
    </submittedName>
</protein>
<sequence>MSEDQTNQPNIPNPAPKKVTAPPIRQSFLKAQSIKILRGTIRLLEGTVEKLEEPPTATSQLTTAKPSLLERFLSLWNGIIGIIRSFLPTSLNQKLSDTALSGAIAVVLVLLLWTTTTLIPGTTEVAEVPPAATPVPEQISSPAPMPVPVAPVPEPTPPPANIDTPPELKAPEAPQAVEIAPPPPPVLTPEQKLIASIQDQVAQTTTQYANGLIGSIQANFPASLLVVQVSDAWYDLNLSKQDKLAGEMLQRAKELDFSKLEISDSQGALLARSPVVGDKMVILKRRVLAAG</sequence>
<dbReference type="Proteomes" id="UP001442494">
    <property type="component" value="Unassembled WGS sequence"/>
</dbReference>
<name>A0ABV0JMQ6_9CYAN</name>
<reference evidence="2 3" key="1">
    <citation type="submission" date="2022-04" db="EMBL/GenBank/DDBJ databases">
        <title>Positive selection, recombination, and allopatry shape intraspecific diversity of widespread and dominant cyanobacteria.</title>
        <authorList>
            <person name="Wei J."/>
            <person name="Shu W."/>
            <person name="Hu C."/>
        </authorList>
    </citation>
    <scope>NUCLEOTIDE SEQUENCE [LARGE SCALE GENOMIC DNA]</scope>
    <source>
        <strain evidence="2 3">GB2-A5</strain>
    </source>
</reference>
<proteinExistence type="predicted"/>
<dbReference type="EMBL" id="JAMPKK010000012">
    <property type="protein sequence ID" value="MEP0864324.1"/>
    <property type="molecule type" value="Genomic_DNA"/>
</dbReference>
<gene>
    <name evidence="2" type="ORF">NDI37_07560</name>
</gene>
<evidence type="ECO:0000256" key="1">
    <source>
        <dbReference type="SAM" id="MobiDB-lite"/>
    </source>
</evidence>
<feature type="compositionally biased region" description="Pro residues" evidence="1">
    <location>
        <begin position="143"/>
        <end position="160"/>
    </location>
</feature>